<sequence>MKNRINARETNLAKVSEDKALEDSLNTQGLFYLYSFFDKPTRKAHKIDSVEGQWVYDESREKVPNKTYMYAVGPNGALYIGTPTVHSQFKAGKQTQSAGWLDYRWNESTGKKEVIMDNCSGHYTPTLSQFLSTVHGLCEANMLPASFQIKLSKFTQFDYQNDLDALFKKAKEDSSDTEKSASILVHYDAEANALSCSCGNQHVTFSAEQIKAKNIVMALGGGA</sequence>
<evidence type="ECO:0000313" key="1">
    <source>
        <dbReference type="EMBL" id="KTC99461.1"/>
    </source>
</evidence>
<comment type="caution">
    <text evidence="1">The sequence shown here is derived from an EMBL/GenBank/DDBJ whole genome shotgun (WGS) entry which is preliminary data.</text>
</comment>
<dbReference type="OrthoDB" id="5652538at2"/>
<organism evidence="1 2">
    <name type="scientific">Legionella erythra</name>
    <dbReference type="NCBI Taxonomy" id="448"/>
    <lineage>
        <taxon>Bacteria</taxon>
        <taxon>Pseudomonadati</taxon>
        <taxon>Pseudomonadota</taxon>
        <taxon>Gammaproteobacteria</taxon>
        <taxon>Legionellales</taxon>
        <taxon>Legionellaceae</taxon>
        <taxon>Legionella</taxon>
    </lineage>
</organism>
<gene>
    <name evidence="1" type="ORF">Lery_0362</name>
</gene>
<dbReference type="RefSeq" id="WP_058525540.1">
    <property type="nucleotide sequence ID" value="NZ_CAAAHY010000001.1"/>
</dbReference>
<dbReference type="EMBL" id="LNYA01000003">
    <property type="protein sequence ID" value="KTC99461.1"/>
    <property type="molecule type" value="Genomic_DNA"/>
</dbReference>
<accession>A0A0W0TVG6</accession>
<dbReference type="AlphaFoldDB" id="A0A0W0TVG6"/>
<dbReference type="Proteomes" id="UP000054773">
    <property type="component" value="Unassembled WGS sequence"/>
</dbReference>
<protein>
    <submittedName>
        <fullName evidence="1">Uncharacterized protein</fullName>
    </submittedName>
</protein>
<proteinExistence type="predicted"/>
<reference evidence="1 2" key="1">
    <citation type="submission" date="2015-11" db="EMBL/GenBank/DDBJ databases">
        <title>Genomic analysis of 38 Legionella species identifies large and diverse effector repertoires.</title>
        <authorList>
            <person name="Burstein D."/>
            <person name="Amaro F."/>
            <person name="Zusman T."/>
            <person name="Lifshitz Z."/>
            <person name="Cohen O."/>
            <person name="Gilbert J.A."/>
            <person name="Pupko T."/>
            <person name="Shuman H.A."/>
            <person name="Segal G."/>
        </authorList>
    </citation>
    <scope>NUCLEOTIDE SEQUENCE [LARGE SCALE GENOMIC DNA]</scope>
    <source>
        <strain evidence="1 2">SE-32A-C8</strain>
    </source>
</reference>
<name>A0A0W0TVG6_LEGER</name>
<evidence type="ECO:0000313" key="2">
    <source>
        <dbReference type="Proteomes" id="UP000054773"/>
    </source>
</evidence>
<keyword evidence="2" id="KW-1185">Reference proteome</keyword>
<dbReference type="PATRIC" id="fig|448.7.peg.378"/>